<dbReference type="AlphaFoldDB" id="A0A9N7Y924"/>
<sequence length="122" mass="13877">MAMTSPSDLKFALQTKRTQHRYSPLENGHCDRAKWFYTAETEKGRREGKQMGADDRLQIMKGVGVLHPVEVEVPAPHIIFHSLLPVSLFSLVPLMACSFALPVFLSWLPLPWQSDNCWSLHC</sequence>
<gene>
    <name evidence="2" type="ORF">PLEPLA_LOCUS4939</name>
</gene>
<accession>A0A9N7Y924</accession>
<comment type="caution">
    <text evidence="2">The sequence shown here is derived from an EMBL/GenBank/DDBJ whole genome shotgun (WGS) entry which is preliminary data.</text>
</comment>
<dbReference type="Proteomes" id="UP001153269">
    <property type="component" value="Unassembled WGS sequence"/>
</dbReference>
<dbReference type="EMBL" id="CADEAL010000247">
    <property type="protein sequence ID" value="CAB1417138.1"/>
    <property type="molecule type" value="Genomic_DNA"/>
</dbReference>
<evidence type="ECO:0000313" key="3">
    <source>
        <dbReference type="Proteomes" id="UP001153269"/>
    </source>
</evidence>
<organism evidence="2 3">
    <name type="scientific">Pleuronectes platessa</name>
    <name type="common">European plaice</name>
    <dbReference type="NCBI Taxonomy" id="8262"/>
    <lineage>
        <taxon>Eukaryota</taxon>
        <taxon>Metazoa</taxon>
        <taxon>Chordata</taxon>
        <taxon>Craniata</taxon>
        <taxon>Vertebrata</taxon>
        <taxon>Euteleostomi</taxon>
        <taxon>Actinopterygii</taxon>
        <taxon>Neopterygii</taxon>
        <taxon>Teleostei</taxon>
        <taxon>Neoteleostei</taxon>
        <taxon>Acanthomorphata</taxon>
        <taxon>Carangaria</taxon>
        <taxon>Pleuronectiformes</taxon>
        <taxon>Pleuronectoidei</taxon>
        <taxon>Pleuronectidae</taxon>
        <taxon>Pleuronectes</taxon>
    </lineage>
</organism>
<name>A0A9N7Y924_PLEPL</name>
<feature type="transmembrane region" description="Helical" evidence="1">
    <location>
        <begin position="88"/>
        <end position="110"/>
    </location>
</feature>
<keyword evidence="3" id="KW-1185">Reference proteome</keyword>
<keyword evidence="1" id="KW-1133">Transmembrane helix</keyword>
<keyword evidence="1" id="KW-0472">Membrane</keyword>
<proteinExistence type="predicted"/>
<reference evidence="2" key="1">
    <citation type="submission" date="2020-03" db="EMBL/GenBank/DDBJ databases">
        <authorList>
            <person name="Weist P."/>
        </authorList>
    </citation>
    <scope>NUCLEOTIDE SEQUENCE</scope>
</reference>
<evidence type="ECO:0000256" key="1">
    <source>
        <dbReference type="SAM" id="Phobius"/>
    </source>
</evidence>
<protein>
    <submittedName>
        <fullName evidence="2">Uncharacterized protein</fullName>
    </submittedName>
</protein>
<evidence type="ECO:0000313" key="2">
    <source>
        <dbReference type="EMBL" id="CAB1417138.1"/>
    </source>
</evidence>
<keyword evidence="1" id="KW-0812">Transmembrane</keyword>